<accession>A0A8K0KY88</accession>
<comment type="caution">
    <text evidence="2">The sequence shown here is derived from an EMBL/GenBank/DDBJ whole genome shotgun (WGS) entry which is preliminary data.</text>
</comment>
<dbReference type="EMBL" id="JAESVG020000007">
    <property type="protein sequence ID" value="KAG8626194.1"/>
    <property type="molecule type" value="Genomic_DNA"/>
</dbReference>
<keyword evidence="3" id="KW-1185">Reference proteome</keyword>
<organism evidence="2 3">
    <name type="scientific">Elsinoe batatas</name>
    <dbReference type="NCBI Taxonomy" id="2601811"/>
    <lineage>
        <taxon>Eukaryota</taxon>
        <taxon>Fungi</taxon>
        <taxon>Dikarya</taxon>
        <taxon>Ascomycota</taxon>
        <taxon>Pezizomycotina</taxon>
        <taxon>Dothideomycetes</taxon>
        <taxon>Dothideomycetidae</taxon>
        <taxon>Myriangiales</taxon>
        <taxon>Elsinoaceae</taxon>
        <taxon>Elsinoe</taxon>
    </lineage>
</organism>
<sequence>MADNSSNIPSANTSRTVSPSPAPSPSRLSPNNTPRPAATDEQEQQSRKRTREDSGDSPRMFPSPKRNDSGAYLSSEHDGQDPSDEADGEAKPNPEREPSEDEGEDDGDDDDDDDDEEVPSGPRREAGRLPVRVPAVEQGPAQCRSCKGYLRPVYTRMQTHIPVAQTSIVPGLRCTCLR</sequence>
<feature type="compositionally biased region" description="Basic and acidic residues" evidence="1">
    <location>
        <begin position="44"/>
        <end position="56"/>
    </location>
</feature>
<protein>
    <submittedName>
        <fullName evidence="2">Uncharacterized protein</fullName>
    </submittedName>
</protein>
<gene>
    <name evidence="2" type="ORF">KVT40_006595</name>
</gene>
<dbReference type="AlphaFoldDB" id="A0A8K0KY88"/>
<name>A0A8K0KY88_9PEZI</name>
<reference evidence="2" key="1">
    <citation type="submission" date="2021-07" db="EMBL/GenBank/DDBJ databases">
        <title>Elsinoe batatas strain:CRI-CJ2 Genome sequencing and assembly.</title>
        <authorList>
            <person name="Huang L."/>
        </authorList>
    </citation>
    <scope>NUCLEOTIDE SEQUENCE</scope>
    <source>
        <strain evidence="2">CRI-CJ2</strain>
    </source>
</reference>
<feature type="compositionally biased region" description="Acidic residues" evidence="1">
    <location>
        <begin position="98"/>
        <end position="118"/>
    </location>
</feature>
<evidence type="ECO:0000313" key="2">
    <source>
        <dbReference type="EMBL" id="KAG8626194.1"/>
    </source>
</evidence>
<proteinExistence type="predicted"/>
<feature type="compositionally biased region" description="Basic and acidic residues" evidence="1">
    <location>
        <begin position="88"/>
        <end position="97"/>
    </location>
</feature>
<feature type="region of interest" description="Disordered" evidence="1">
    <location>
        <begin position="1"/>
        <end position="136"/>
    </location>
</feature>
<feature type="compositionally biased region" description="Polar residues" evidence="1">
    <location>
        <begin position="1"/>
        <end position="17"/>
    </location>
</feature>
<dbReference type="OrthoDB" id="10551153at2759"/>
<evidence type="ECO:0000313" key="3">
    <source>
        <dbReference type="Proteomes" id="UP000809789"/>
    </source>
</evidence>
<dbReference type="Proteomes" id="UP000809789">
    <property type="component" value="Unassembled WGS sequence"/>
</dbReference>
<evidence type="ECO:0000256" key="1">
    <source>
        <dbReference type="SAM" id="MobiDB-lite"/>
    </source>
</evidence>